<dbReference type="SMART" id="SM00710">
    <property type="entry name" value="PbH1"/>
    <property type="match status" value="17"/>
</dbReference>
<organism evidence="4 5">
    <name type="scientific">Haloquadratum walsbyi (strain DSM 16790 / HBSQ001)</name>
    <dbReference type="NCBI Taxonomy" id="362976"/>
    <lineage>
        <taxon>Archaea</taxon>
        <taxon>Methanobacteriati</taxon>
        <taxon>Methanobacteriota</taxon>
        <taxon>Stenosarchaea group</taxon>
        <taxon>Halobacteria</taxon>
        <taxon>Halobacteriales</taxon>
        <taxon>Haloferacaceae</taxon>
        <taxon>Haloquadratum</taxon>
    </lineage>
</organism>
<accession>Q18KV7</accession>
<name>Q18KV7_HALWD</name>
<feature type="transmembrane region" description="Helical" evidence="3">
    <location>
        <begin position="41"/>
        <end position="64"/>
    </location>
</feature>
<dbReference type="Gene3D" id="2.60.40.1120">
    <property type="entry name" value="Carboxypeptidase-like, regulatory domain"/>
    <property type="match status" value="2"/>
</dbReference>
<feature type="region of interest" description="Disordered" evidence="2">
    <location>
        <begin position="1330"/>
        <end position="1350"/>
    </location>
</feature>
<evidence type="ECO:0000313" key="5">
    <source>
        <dbReference type="Proteomes" id="UP000001975"/>
    </source>
</evidence>
<dbReference type="InterPro" id="IPR011050">
    <property type="entry name" value="Pectin_lyase_fold/virulence"/>
</dbReference>
<dbReference type="GO" id="GO:0000272">
    <property type="term" value="P:polysaccharide catabolic process"/>
    <property type="evidence" value="ECO:0007669"/>
    <property type="project" value="InterPro"/>
</dbReference>
<keyword evidence="3" id="KW-1133">Transmembrane helix</keyword>
<proteinExistence type="predicted"/>
<keyword evidence="3" id="KW-0472">Membrane</keyword>
<dbReference type="InterPro" id="IPR036439">
    <property type="entry name" value="Dockerin_dom_sf"/>
</dbReference>
<dbReference type="InterPro" id="IPR006626">
    <property type="entry name" value="PbH1"/>
</dbReference>
<dbReference type="InterPro" id="IPR018247">
    <property type="entry name" value="EF_Hand_1_Ca_BS"/>
</dbReference>
<dbReference type="InterPro" id="IPR012334">
    <property type="entry name" value="Pectin_lyas_fold"/>
</dbReference>
<dbReference type="KEGG" id="hwa:HQ_1205A"/>
<dbReference type="HOGENOM" id="CLU_243329_0_0_2"/>
<evidence type="ECO:0000256" key="1">
    <source>
        <dbReference type="ARBA" id="ARBA00016512"/>
    </source>
</evidence>
<dbReference type="SUPFAM" id="SSF51126">
    <property type="entry name" value="Pectin lyase-like"/>
    <property type="match status" value="1"/>
</dbReference>
<feature type="region of interest" description="Disordered" evidence="2">
    <location>
        <begin position="1548"/>
        <end position="1576"/>
    </location>
</feature>
<keyword evidence="3" id="KW-0812">Transmembrane</keyword>
<dbReference type="Gene3D" id="1.10.1330.10">
    <property type="entry name" value="Dockerin domain"/>
    <property type="match status" value="1"/>
</dbReference>
<gene>
    <name evidence="4" type="ordered locus">HQ_1205A</name>
</gene>
<keyword evidence="5" id="KW-1185">Reference proteome</keyword>
<dbReference type="RefSeq" id="WP_011570498.1">
    <property type="nucleotide sequence ID" value="NC_008212.1"/>
</dbReference>
<dbReference type="Proteomes" id="UP000001975">
    <property type="component" value="Chromosome"/>
</dbReference>
<dbReference type="GeneID" id="4192180"/>
<sequence>MDAPQSRIRQGVQYEYNNYRCTDGESTQGDNMNGSHRKTRAALLVLMMIGSVAALSVVAVSPAAGLSANDTVSSPGDATIVADSADSDTDAVHTVRLITDSNSFNDGDDIDTIDIDYGSNNDGVGLGSLSTNNVDDNSAEVDVFIDGTEVTDGSATVSTDDTANTVTIANLDSSAAGTGTDLTNNNVNITVELGLTETINNPSSNIDTSIDVTDTGTGGSADTQTFSSVTLGIDEGPIEVDSGGTTSFFNTFDKAIENGATSDGDTVTVKEDLLLSHPGISSANVQNNNVVIQGDGSNPRIDIDESRTGFGSGDYVITVGSNDGVEISGLTFSGNDDNGLSGVDATGSSTGITISSNTFDTFTDSHVIEYDGSGDVTITSNTLTSNNAVTTAAIDVGTDGTVTVSENSIDNALGGNNDVILAGTSGGSQVTVFNNSITLGNAANAINIDDTGGSTDINISADSSNPAEIGGNTGASNAVIITDTSGTSGNLLIDGIRVFEVGTGIDLAANDHSITGDITLTNLNLTKAAENSDGAILIDATDNDNLGNLVVNNTLVETVNNGPAIEIDDQTGDPEVSQLTLENINVTSASGLVAIDITDNNDFNADSVTLNDLEFNTVGDGLNIGNILTNKAELKVQNIVADDVTNNFLIKLGDSNARDANVTNLSVTNLDATAIDVDNAAGSGDGDVIIQDATASGADAGTVISVNNGPSGNVDISGITADNVTTIADIDNGATSAVGSDLTIQDVDAVDLETGAEAIITDNNPRDLTVDNITIDGFSNNGIGINGLEDDPSATLSITEVSLNDSSGDGINVNLPSQGEISSLTLDADVSNTATGITLDLNGATLPTVPAFDSINATDNTGDGLSIDNFVINDDLTIGSSGTQLNISGNGANGISVGSSVNVNTLGVTNVLADANSNDAINVNPSSISTVEVSNLEASDTDDGVVVSGGPATVNVTDSTFDGQGTDAVRVGNDNSNAFSVNIDNTVMNGSSNAGVKLDTDLQSSLNVTNSEITEAGSFGIQAIVDNDLVNTNINQNTFTTQAGDTSGIEFEGLTGSSNVNATLNFYGDVTGPNVDREGGSGNLLAGNLRFADGVNITSTSDPDGSLSITPFVDSNDNPVFGFEGVVNDDGGSPLSNTEVTLNYAAQNQDIDNQFTFTTSGSGEYVAVISEHQTSDFYDVSANTQGFAESDTQQVTIDGSGTSGAFIASGTNLNLNSGAALEGFVNNASGEQLQSTGNLQLIDASNDEVLVDGFSTNASGGFTVSLTPDTYDLRVNHPNFDSSNTVEGVELQSGNTTTLATNFTLREDTTADLTATVEFSNETAIENTDVTFSGSGGVPSSNDASLPVTQTTNSSGIVQFEIPASDTNDAYTITADSANFSNASTGVSPAPGDSVSRDFSLEEAQAQEPSVSVNFTDQTVPNGTEEVTVNSANFTRADGSAGDYVVVVHVVNATKFDRGIDNSISAPVGASENLSNGAESITVDLNSSAAFEGDDALDTLSENVTLRTMLHTTDNDTAFGTRLGNAIDGIEPGDETDDANITISEDTFVEPAPGTDAESPPQDSDGDGKFEDVNGDNATNFDDVVALAFVLTEKDDLTQQQRDAFDINDDGVVNFDDVVRLAFPGQ</sequence>
<evidence type="ECO:0000256" key="2">
    <source>
        <dbReference type="SAM" id="MobiDB-lite"/>
    </source>
</evidence>
<evidence type="ECO:0000313" key="4">
    <source>
        <dbReference type="EMBL" id="CAJ51334.1"/>
    </source>
</evidence>
<evidence type="ECO:0000256" key="3">
    <source>
        <dbReference type="SAM" id="Phobius"/>
    </source>
</evidence>
<protein>
    <recommendedName>
        <fullName evidence="1">Probable pectate lyase C</fullName>
    </recommendedName>
</protein>
<reference evidence="4 5" key="1">
    <citation type="journal article" date="2006" name="BMC Genomics">
        <title>The genome of the square archaeon Haloquadratum walsbyi: life at the limits of water activity.</title>
        <authorList>
            <person name="Bolhuis H.H."/>
            <person name="Palm P.P."/>
            <person name="Wende A.W."/>
            <person name="Falb M.M."/>
            <person name="Rampp M.M."/>
            <person name="Rodriguez-Valera F.F."/>
            <person name="Pfeiffer F.F."/>
            <person name="Oesterhelt D.D."/>
        </authorList>
    </citation>
    <scope>NUCLEOTIDE SEQUENCE [LARGE SCALE GENOMIC DNA]</scope>
    <source>
        <strain evidence="5">DSM 16790 / HBSQ001</strain>
    </source>
</reference>
<dbReference type="Gene3D" id="2.160.20.10">
    <property type="entry name" value="Single-stranded right-handed beta-helix, Pectin lyase-like"/>
    <property type="match status" value="1"/>
</dbReference>
<dbReference type="eggNOG" id="arCOG03612">
    <property type="taxonomic scope" value="Archaea"/>
</dbReference>
<dbReference type="EMBL" id="AM180088">
    <property type="protein sequence ID" value="CAJ51334.1"/>
    <property type="molecule type" value="Genomic_DNA"/>
</dbReference>
<dbReference type="PROSITE" id="PS00018">
    <property type="entry name" value="EF_HAND_1"/>
    <property type="match status" value="1"/>
</dbReference>